<feature type="chain" id="PRO_5002165124" description="Phytocyanin domain-containing protein" evidence="2">
    <location>
        <begin position="19"/>
        <end position="644"/>
    </location>
</feature>
<evidence type="ECO:0000256" key="2">
    <source>
        <dbReference type="SAM" id="SignalP"/>
    </source>
</evidence>
<dbReference type="EMBL" id="KN832887">
    <property type="protein sequence ID" value="KIM95236.1"/>
    <property type="molecule type" value="Genomic_DNA"/>
</dbReference>
<sequence length="644" mass="68016">MKSLCFRFVALGFSAVSAFNWDVDVGSGGKLTFEPSTIAAAVPGDTVTYHFFAKNHSVVQSSFQQPCQPLAGGGFFSGFTPNPSQTDPSRTTFTITINATTPIWVYCGQTNGNHCQNGMVHSINAPSTGNTFDAFAALAKNAPTSTVPGLNPIGGLRQTTIDVGPGGNLTYFPPNITELVGTEVIYNFNAKNHSVVQSSFADPCHPQQGGGFSSGFVQTSQSPAGVTFSFTINDTKPIWFYCAQTTKNHCQSGMVGSINAPPTGNTFDAFLALALKASTSTIGPLAPVGGTLEANGTVIGLESGTVVFNADAFSAGASNTTETNATISHVPPPDSPWNPNAAPEAGGAPPASYNWTSTITDDGTSLLQYLLFLDNLLLDFLVEGTLNLTSGRWSNLYPPTIVNSMNGMTVQTYVHRYASSDSLTHYSKSLPAQCKYSYPIQTVDDWSATALIILGLETASIIDIITQVAVSDPWMVPVLSSALGSKARMSGLVNMMHNKAAAPAVRESTIAPQLAYSYLMNHYVVPNSCSNALPYTVLPPLQMTAQSTDSTGRLTDVKANIPSSVNGQGQMYLAWWGAWGTLEYTAINNGGASVPSDLYGYVWACVTNATTATNMNSLAGIALTAPDMIWVHGPETSQNSVLKL</sequence>
<dbReference type="Proteomes" id="UP000054321">
    <property type="component" value="Unassembled WGS sequence"/>
</dbReference>
<reference evidence="3 4" key="1">
    <citation type="submission" date="2014-04" db="EMBL/GenBank/DDBJ databases">
        <authorList>
            <consortium name="DOE Joint Genome Institute"/>
            <person name="Kuo A."/>
            <person name="Martino E."/>
            <person name="Perotto S."/>
            <person name="Kohler A."/>
            <person name="Nagy L.G."/>
            <person name="Floudas D."/>
            <person name="Copeland A."/>
            <person name="Barry K.W."/>
            <person name="Cichocki N."/>
            <person name="Veneault-Fourrey C."/>
            <person name="LaButti K."/>
            <person name="Lindquist E.A."/>
            <person name="Lipzen A."/>
            <person name="Lundell T."/>
            <person name="Morin E."/>
            <person name="Murat C."/>
            <person name="Sun H."/>
            <person name="Tunlid A."/>
            <person name="Henrissat B."/>
            <person name="Grigoriev I.V."/>
            <person name="Hibbett D.S."/>
            <person name="Martin F."/>
            <person name="Nordberg H.P."/>
            <person name="Cantor M.N."/>
            <person name="Hua S.X."/>
        </authorList>
    </citation>
    <scope>NUCLEOTIDE SEQUENCE [LARGE SCALE GENOMIC DNA]</scope>
    <source>
        <strain evidence="3 4">Zn</strain>
    </source>
</reference>
<dbReference type="InterPro" id="IPR052953">
    <property type="entry name" value="Ser-rich/MCO-related"/>
</dbReference>
<feature type="region of interest" description="Disordered" evidence="1">
    <location>
        <begin position="323"/>
        <end position="349"/>
    </location>
</feature>
<feature type="compositionally biased region" description="Low complexity" evidence="1">
    <location>
        <begin position="337"/>
        <end position="349"/>
    </location>
</feature>
<reference evidence="4" key="2">
    <citation type="submission" date="2015-01" db="EMBL/GenBank/DDBJ databases">
        <title>Evolutionary Origins and Diversification of the Mycorrhizal Mutualists.</title>
        <authorList>
            <consortium name="DOE Joint Genome Institute"/>
            <consortium name="Mycorrhizal Genomics Consortium"/>
            <person name="Kohler A."/>
            <person name="Kuo A."/>
            <person name="Nagy L.G."/>
            <person name="Floudas D."/>
            <person name="Copeland A."/>
            <person name="Barry K.W."/>
            <person name="Cichocki N."/>
            <person name="Veneault-Fourrey C."/>
            <person name="LaButti K."/>
            <person name="Lindquist E.A."/>
            <person name="Lipzen A."/>
            <person name="Lundell T."/>
            <person name="Morin E."/>
            <person name="Murat C."/>
            <person name="Riley R."/>
            <person name="Ohm R."/>
            <person name="Sun H."/>
            <person name="Tunlid A."/>
            <person name="Henrissat B."/>
            <person name="Grigoriev I.V."/>
            <person name="Hibbett D.S."/>
            <person name="Martin F."/>
        </authorList>
    </citation>
    <scope>NUCLEOTIDE SEQUENCE [LARGE SCALE GENOMIC DNA]</scope>
    <source>
        <strain evidence="4">Zn</strain>
    </source>
</reference>
<dbReference type="PANTHER" id="PTHR34883">
    <property type="entry name" value="SERINE-RICH PROTEIN, PUTATIVE-RELATED-RELATED"/>
    <property type="match status" value="1"/>
</dbReference>
<evidence type="ECO:0000256" key="1">
    <source>
        <dbReference type="SAM" id="MobiDB-lite"/>
    </source>
</evidence>
<dbReference type="Gene3D" id="2.60.40.420">
    <property type="entry name" value="Cupredoxins - blue copper proteins"/>
    <property type="match status" value="2"/>
</dbReference>
<organism evidence="3 4">
    <name type="scientific">Oidiodendron maius (strain Zn)</name>
    <dbReference type="NCBI Taxonomy" id="913774"/>
    <lineage>
        <taxon>Eukaryota</taxon>
        <taxon>Fungi</taxon>
        <taxon>Dikarya</taxon>
        <taxon>Ascomycota</taxon>
        <taxon>Pezizomycotina</taxon>
        <taxon>Leotiomycetes</taxon>
        <taxon>Leotiomycetes incertae sedis</taxon>
        <taxon>Myxotrichaceae</taxon>
        <taxon>Oidiodendron</taxon>
    </lineage>
</organism>
<dbReference type="SUPFAM" id="SSF49503">
    <property type="entry name" value="Cupredoxins"/>
    <property type="match status" value="2"/>
</dbReference>
<gene>
    <name evidence="3" type="ORF">OIDMADRAFT_171402</name>
</gene>
<name>A0A0C3GYC8_OIDMZ</name>
<dbReference type="PANTHER" id="PTHR34883:SF15">
    <property type="entry name" value="EXTRACELLULAR SERINE-RICH PROTEIN"/>
    <property type="match status" value="1"/>
</dbReference>
<proteinExistence type="predicted"/>
<feature type="signal peptide" evidence="2">
    <location>
        <begin position="1"/>
        <end position="18"/>
    </location>
</feature>
<keyword evidence="2" id="KW-0732">Signal</keyword>
<evidence type="ECO:0000313" key="4">
    <source>
        <dbReference type="Proteomes" id="UP000054321"/>
    </source>
</evidence>
<dbReference type="CDD" id="cd00920">
    <property type="entry name" value="Cupredoxin"/>
    <property type="match status" value="2"/>
</dbReference>
<evidence type="ECO:0008006" key="5">
    <source>
        <dbReference type="Google" id="ProtNLM"/>
    </source>
</evidence>
<evidence type="ECO:0000313" key="3">
    <source>
        <dbReference type="EMBL" id="KIM95236.1"/>
    </source>
</evidence>
<dbReference type="OrthoDB" id="5415867at2759"/>
<dbReference type="HOGENOM" id="CLU_025344_0_0_1"/>
<dbReference type="InParanoid" id="A0A0C3GYC8"/>
<keyword evidence="4" id="KW-1185">Reference proteome</keyword>
<dbReference type="STRING" id="913774.A0A0C3GYC8"/>
<protein>
    <recommendedName>
        <fullName evidence="5">Phytocyanin domain-containing protein</fullName>
    </recommendedName>
</protein>
<accession>A0A0C3GYC8</accession>
<dbReference type="InterPro" id="IPR008972">
    <property type="entry name" value="Cupredoxin"/>
</dbReference>
<dbReference type="AlphaFoldDB" id="A0A0C3GYC8"/>